<feature type="coiled-coil region" evidence="1">
    <location>
        <begin position="53"/>
        <end position="97"/>
    </location>
</feature>
<proteinExistence type="predicted"/>
<gene>
    <name evidence="3" type="ORF">DENIS_4260</name>
</gene>
<dbReference type="Pfam" id="PF04350">
    <property type="entry name" value="PilO"/>
    <property type="match status" value="1"/>
</dbReference>
<dbReference type="Proteomes" id="UP000288096">
    <property type="component" value="Unassembled WGS sequence"/>
</dbReference>
<evidence type="ECO:0000256" key="1">
    <source>
        <dbReference type="SAM" id="Coils"/>
    </source>
</evidence>
<sequence>MKKSSFSLDALNPFFEKVNKFSKGQRIGICVAVIVLMIAPAVYFLYMPKHEKIGTLRADYRKLTDELTEAKRRASKLNKYKAEMKKVEARFEIAKRALPETEEIPSLLTSISRAGQDSDLEFELFKPENEVPEGFYSEIPVSVKVVGKYHNLVTFFDKLSRLPRIVNVRDIVITGPSGKKKRKNTSPSDLNNLSISCSAVTYKFIKSETDGKASPEGKK</sequence>
<keyword evidence="4" id="KW-1185">Reference proteome</keyword>
<organism evidence="3 4">
    <name type="scientific">Desulfonema ishimotonii</name>
    <dbReference type="NCBI Taxonomy" id="45657"/>
    <lineage>
        <taxon>Bacteria</taxon>
        <taxon>Pseudomonadati</taxon>
        <taxon>Thermodesulfobacteriota</taxon>
        <taxon>Desulfobacteria</taxon>
        <taxon>Desulfobacterales</taxon>
        <taxon>Desulfococcaceae</taxon>
        <taxon>Desulfonema</taxon>
    </lineage>
</organism>
<dbReference type="GO" id="GO:0043107">
    <property type="term" value="P:type IV pilus-dependent motility"/>
    <property type="evidence" value="ECO:0007669"/>
    <property type="project" value="InterPro"/>
</dbReference>
<protein>
    <recommendedName>
        <fullName evidence="5">Pilus assembly protein PilO</fullName>
    </recommendedName>
</protein>
<evidence type="ECO:0000256" key="2">
    <source>
        <dbReference type="SAM" id="Phobius"/>
    </source>
</evidence>
<evidence type="ECO:0000313" key="3">
    <source>
        <dbReference type="EMBL" id="GBC63266.1"/>
    </source>
</evidence>
<dbReference type="InterPro" id="IPR014717">
    <property type="entry name" value="Transl_elong_EF1B/ribsomal_bS6"/>
</dbReference>
<dbReference type="RefSeq" id="WP_124330354.1">
    <property type="nucleotide sequence ID" value="NZ_BEXT01000001.1"/>
</dbReference>
<dbReference type="OrthoDB" id="5502253at2"/>
<dbReference type="GO" id="GO:0043683">
    <property type="term" value="P:type IV pilus assembly"/>
    <property type="evidence" value="ECO:0007669"/>
    <property type="project" value="InterPro"/>
</dbReference>
<evidence type="ECO:0008006" key="5">
    <source>
        <dbReference type="Google" id="ProtNLM"/>
    </source>
</evidence>
<dbReference type="PANTHER" id="PTHR39555:SF1">
    <property type="entry name" value="TYPE IV PILUS INNER MEMBRANE COMPONENT PILO"/>
    <property type="match status" value="1"/>
</dbReference>
<keyword evidence="2" id="KW-0472">Membrane</keyword>
<keyword evidence="2" id="KW-0812">Transmembrane</keyword>
<dbReference type="PANTHER" id="PTHR39555">
    <property type="entry name" value="FIMBRIAL ASSEMBLY PROTEIN PILO-LIKE PROTEIN-RELATED"/>
    <property type="match status" value="1"/>
</dbReference>
<accession>A0A401G235</accession>
<evidence type="ECO:0000313" key="4">
    <source>
        <dbReference type="Proteomes" id="UP000288096"/>
    </source>
</evidence>
<feature type="transmembrane region" description="Helical" evidence="2">
    <location>
        <begin position="27"/>
        <end position="46"/>
    </location>
</feature>
<name>A0A401G235_9BACT</name>
<dbReference type="EMBL" id="BEXT01000001">
    <property type="protein sequence ID" value="GBC63266.1"/>
    <property type="molecule type" value="Genomic_DNA"/>
</dbReference>
<dbReference type="Gene3D" id="3.30.70.60">
    <property type="match status" value="1"/>
</dbReference>
<reference evidence="4" key="1">
    <citation type="submission" date="2017-11" db="EMBL/GenBank/DDBJ databases">
        <authorList>
            <person name="Watanabe M."/>
            <person name="Kojima H."/>
        </authorList>
    </citation>
    <scope>NUCLEOTIDE SEQUENCE [LARGE SCALE GENOMIC DNA]</scope>
    <source>
        <strain evidence="4">Tokyo 01</strain>
    </source>
</reference>
<dbReference type="AlphaFoldDB" id="A0A401G235"/>
<dbReference type="InterPro" id="IPR007445">
    <property type="entry name" value="PilO"/>
</dbReference>
<comment type="caution">
    <text evidence="3">The sequence shown here is derived from an EMBL/GenBank/DDBJ whole genome shotgun (WGS) entry which is preliminary data.</text>
</comment>
<reference evidence="4" key="2">
    <citation type="submission" date="2019-01" db="EMBL/GenBank/DDBJ databases">
        <title>Genome sequence of Desulfonema ishimotonii strain Tokyo 01.</title>
        <authorList>
            <person name="Fukui M."/>
        </authorList>
    </citation>
    <scope>NUCLEOTIDE SEQUENCE [LARGE SCALE GENOMIC DNA]</scope>
    <source>
        <strain evidence="4">Tokyo 01</strain>
    </source>
</reference>
<keyword evidence="2" id="KW-1133">Transmembrane helix</keyword>
<keyword evidence="1" id="KW-0175">Coiled coil</keyword>